<dbReference type="AlphaFoldDB" id="A0A811P1X1"/>
<organism evidence="1 2">
    <name type="scientific">Miscanthus lutarioriparius</name>
    <dbReference type="NCBI Taxonomy" id="422564"/>
    <lineage>
        <taxon>Eukaryota</taxon>
        <taxon>Viridiplantae</taxon>
        <taxon>Streptophyta</taxon>
        <taxon>Embryophyta</taxon>
        <taxon>Tracheophyta</taxon>
        <taxon>Spermatophyta</taxon>
        <taxon>Magnoliopsida</taxon>
        <taxon>Liliopsida</taxon>
        <taxon>Poales</taxon>
        <taxon>Poaceae</taxon>
        <taxon>PACMAD clade</taxon>
        <taxon>Panicoideae</taxon>
        <taxon>Andropogonodae</taxon>
        <taxon>Andropogoneae</taxon>
        <taxon>Saccharinae</taxon>
        <taxon>Miscanthus</taxon>
    </lineage>
</organism>
<sequence length="65" mass="7141">MRDVLSSWLLDRLVYASAFFSADFSSQPLGASLSTESSCPDNILRDIISHLPIKDAVCTALLLLR</sequence>
<evidence type="ECO:0008006" key="3">
    <source>
        <dbReference type="Google" id="ProtNLM"/>
    </source>
</evidence>
<gene>
    <name evidence="1" type="ORF">NCGR_LOCUS21216</name>
</gene>
<protein>
    <recommendedName>
        <fullName evidence="3">F-box domain-containing protein</fullName>
    </recommendedName>
</protein>
<keyword evidence="2" id="KW-1185">Reference proteome</keyword>
<reference evidence="1" key="1">
    <citation type="submission" date="2020-10" db="EMBL/GenBank/DDBJ databases">
        <authorList>
            <person name="Han B."/>
            <person name="Lu T."/>
            <person name="Zhao Q."/>
            <person name="Huang X."/>
            <person name="Zhao Y."/>
        </authorList>
    </citation>
    <scope>NUCLEOTIDE SEQUENCE</scope>
</reference>
<evidence type="ECO:0000313" key="2">
    <source>
        <dbReference type="Proteomes" id="UP000604825"/>
    </source>
</evidence>
<evidence type="ECO:0000313" key="1">
    <source>
        <dbReference type="EMBL" id="CAD6231097.1"/>
    </source>
</evidence>
<dbReference type="Proteomes" id="UP000604825">
    <property type="component" value="Unassembled WGS sequence"/>
</dbReference>
<accession>A0A811P1X1</accession>
<proteinExistence type="predicted"/>
<comment type="caution">
    <text evidence="1">The sequence shown here is derived from an EMBL/GenBank/DDBJ whole genome shotgun (WGS) entry which is preliminary data.</text>
</comment>
<dbReference type="EMBL" id="CAJGYO010000005">
    <property type="protein sequence ID" value="CAD6231097.1"/>
    <property type="molecule type" value="Genomic_DNA"/>
</dbReference>
<name>A0A811P1X1_9POAL</name>